<protein>
    <submittedName>
        <fullName evidence="2">MACROD</fullName>
        <ecNumber evidence="2">3.1.1.106</ecNumber>
    </submittedName>
</protein>
<proteinExistence type="predicted"/>
<dbReference type="AlphaFoldDB" id="A0A7R8D3S6"/>
<dbReference type="PANTHER" id="PTHR10338:SF108">
    <property type="entry name" value="INTER-ALPHA-TRYPSIN INHIBITOR HEAVY CHAIN H4-LIKE PROTEIN"/>
    <property type="match status" value="1"/>
</dbReference>
<keyword evidence="3" id="KW-1185">Reference proteome</keyword>
<keyword evidence="2" id="KW-0378">Hydrolase</keyword>
<dbReference type="InterPro" id="IPR002035">
    <property type="entry name" value="VWF_A"/>
</dbReference>
<dbReference type="EMBL" id="HG994587">
    <property type="protein sequence ID" value="CAF3019805.1"/>
    <property type="molecule type" value="Genomic_DNA"/>
</dbReference>
<dbReference type="InterPro" id="IPR043472">
    <property type="entry name" value="Macro_dom-like"/>
</dbReference>
<dbReference type="PROSITE" id="PS51468">
    <property type="entry name" value="VIT"/>
    <property type="match status" value="1"/>
</dbReference>
<dbReference type="Gene3D" id="3.40.220.10">
    <property type="entry name" value="Leucine Aminopeptidase, subunit E, domain 1"/>
    <property type="match status" value="1"/>
</dbReference>
<dbReference type="Proteomes" id="UP000675881">
    <property type="component" value="Chromosome 8"/>
</dbReference>
<feature type="region of interest" description="Disordered" evidence="1">
    <location>
        <begin position="616"/>
        <end position="636"/>
    </location>
</feature>
<dbReference type="InterPro" id="IPR002589">
    <property type="entry name" value="Macro_dom"/>
</dbReference>
<dbReference type="SMART" id="SM00609">
    <property type="entry name" value="VIT"/>
    <property type="match status" value="1"/>
</dbReference>
<dbReference type="GO" id="GO:0061463">
    <property type="term" value="F:O-acetyl-ADP-ribose deacetylase activity"/>
    <property type="evidence" value="ECO:0007669"/>
    <property type="project" value="UniProtKB-EC"/>
</dbReference>
<dbReference type="Pfam" id="PF01661">
    <property type="entry name" value="Macro"/>
    <property type="match status" value="1"/>
</dbReference>
<name>A0A7R8D3S6_LEPSM</name>
<dbReference type="EC" id="3.1.1.106" evidence="2"/>
<dbReference type="SMART" id="SM00506">
    <property type="entry name" value="A1pp"/>
    <property type="match status" value="1"/>
</dbReference>
<reference evidence="2" key="1">
    <citation type="submission" date="2021-02" db="EMBL/GenBank/DDBJ databases">
        <authorList>
            <person name="Bekaert M."/>
        </authorList>
    </citation>
    <scope>NUCLEOTIDE SEQUENCE</scope>
    <source>
        <strain evidence="2">IoA-00</strain>
    </source>
</reference>
<dbReference type="Pfam" id="PF08487">
    <property type="entry name" value="VIT"/>
    <property type="match status" value="1"/>
</dbReference>
<dbReference type="Pfam" id="PF00092">
    <property type="entry name" value="VWA"/>
    <property type="match status" value="1"/>
</dbReference>
<dbReference type="PANTHER" id="PTHR10338">
    <property type="entry name" value="INTER-ALPHA-TRYPSIN INHIBITOR HEAVY CHAIN FAMILY MEMBER"/>
    <property type="match status" value="1"/>
</dbReference>
<dbReference type="SUPFAM" id="SSF52949">
    <property type="entry name" value="Macro domain-like"/>
    <property type="match status" value="1"/>
</dbReference>
<dbReference type="OrthoDB" id="6346186at2759"/>
<organism evidence="2 3">
    <name type="scientific">Lepeophtheirus salmonis</name>
    <name type="common">Salmon louse</name>
    <name type="synonym">Caligus salmonis</name>
    <dbReference type="NCBI Taxonomy" id="72036"/>
    <lineage>
        <taxon>Eukaryota</taxon>
        <taxon>Metazoa</taxon>
        <taxon>Ecdysozoa</taxon>
        <taxon>Arthropoda</taxon>
        <taxon>Crustacea</taxon>
        <taxon>Multicrustacea</taxon>
        <taxon>Hexanauplia</taxon>
        <taxon>Copepoda</taxon>
        <taxon>Siphonostomatoida</taxon>
        <taxon>Caligidae</taxon>
        <taxon>Lepeophtheirus</taxon>
    </lineage>
</organism>
<accession>A0A7R8D3S6</accession>
<dbReference type="PROSITE" id="PS50234">
    <property type="entry name" value="VWFA"/>
    <property type="match status" value="1"/>
</dbReference>
<dbReference type="InterPro" id="IPR050934">
    <property type="entry name" value="ITIH"/>
</dbReference>
<gene>
    <name evidence="2" type="ORF">LSAA_14027</name>
</gene>
<dbReference type="PROSITE" id="PS51154">
    <property type="entry name" value="MACRO"/>
    <property type="match status" value="1"/>
</dbReference>
<dbReference type="InterPro" id="IPR036465">
    <property type="entry name" value="vWFA_dom_sf"/>
</dbReference>
<dbReference type="Gene3D" id="3.40.50.410">
    <property type="entry name" value="von Willebrand factor, type A domain"/>
    <property type="match status" value="1"/>
</dbReference>
<evidence type="ECO:0000256" key="1">
    <source>
        <dbReference type="SAM" id="MobiDB-lite"/>
    </source>
</evidence>
<evidence type="ECO:0000313" key="2">
    <source>
        <dbReference type="EMBL" id="CAF3019805.1"/>
    </source>
</evidence>
<dbReference type="GO" id="GO:0032991">
    <property type="term" value="C:protein-containing complex"/>
    <property type="evidence" value="ECO:0007669"/>
    <property type="project" value="UniProtKB-ARBA"/>
</dbReference>
<dbReference type="CDD" id="cd02908">
    <property type="entry name" value="Macro_OAADPr_deacetylase"/>
    <property type="match status" value="1"/>
</dbReference>
<dbReference type="InterPro" id="IPR013694">
    <property type="entry name" value="VIT"/>
</dbReference>
<evidence type="ECO:0000313" key="3">
    <source>
        <dbReference type="Proteomes" id="UP000675881"/>
    </source>
</evidence>
<dbReference type="SUPFAM" id="SSF53300">
    <property type="entry name" value="vWA-like"/>
    <property type="match status" value="1"/>
</dbReference>
<sequence length="861" mass="97196">MLKSLYLSLTICQVLHIGNVKGFESSIFKSHNLLLVPQSQKPCFEREHWIKKRSVDPYDLNENEFASEQNSSGKKLHRLAHNVKVETDIRFRYAITLISDKVHNSKNYSREVDGQLYVAYVKEKEAALKIYQDAVDSGKTAGHVGVSARHSNNFHVSVNTEANSKITFYLLYEELLHRKQGFYHHVVNITPRQKLGSFSITMRIMEQRKITMIEVPKLRKEVRVYYKPQLSSLQSLLKSRHALQFSVNYDVERPNDGEILVVDGYFVHFVAPENIRPLPKHVVFVLDTSGSMGGFYHDNIKKYAMDYVDSLEANGGTNINDAILDALRIVRYKKENAENVYVQPMVIFLTDGNPTEGVVNAKEIIENVVESNVYEVPIFALAFGRGADFDSLKVLALRNYGFARKIYVAADASLQLQGFYREISSPMLRNVRFVYQNDSITQNSLTSTSFHSYYKGGEMVVAGHLMSPAHSELLETQIKYKVLANDADGEYEIDGRYIYATAPVVETDTILLDFVVSNNTIHSNILERLWAYLTIQDLFKALARGEFSSCPESYNSSSVAKRSTSSIEDESTDIERILETVGDQDIYICDHLEYALYLSLKYEFVTPLTSLVIVKPDDKKSAPGTSEDEGGHDPRITLLGNHATTLSQKTRIEPRYISVRQNSNIMEDRRNNYFCGPDFVGLEDVRKDWTSDVSDDKIGMWQGDITKLEIDAIVNAANSGLRAGWEEFVGAIHRAAGLDLQKECNSLNGCPPGESKITSGYKLPAKYVIHTVGPQDQDPDILRSAYRNSMELLMSKGLRSIAFPCIGTGIYGFPSDKAAGIALETVRSVLKINSDKFDAVIFCVFLNKDKDMYKELLSKKF</sequence>
<dbReference type="SMART" id="SM00327">
    <property type="entry name" value="VWA"/>
    <property type="match status" value="1"/>
</dbReference>